<comment type="caution">
    <text evidence="1">The sequence shown here is derived from an EMBL/GenBank/DDBJ whole genome shotgun (WGS) entry which is preliminary data.</text>
</comment>
<accession>A0A164IX40</accession>
<organism evidence="1 2">
    <name type="scientific">Bacillus cereus</name>
    <dbReference type="NCBI Taxonomy" id="1396"/>
    <lineage>
        <taxon>Bacteria</taxon>
        <taxon>Bacillati</taxon>
        <taxon>Bacillota</taxon>
        <taxon>Bacilli</taxon>
        <taxon>Bacillales</taxon>
        <taxon>Bacillaceae</taxon>
        <taxon>Bacillus</taxon>
        <taxon>Bacillus cereus group</taxon>
    </lineage>
</organism>
<sequence>MEQVIQEFFSPSKNYKVQIIKRKDGLYTTEAYRWMEDCGSEFWSYISQGLTLIDSEEHARKIAMEQLKECSRDEF</sequence>
<protein>
    <submittedName>
        <fullName evidence="1">Uncharacterized protein</fullName>
    </submittedName>
</protein>
<dbReference type="Proteomes" id="UP000076501">
    <property type="component" value="Unassembled WGS sequence"/>
</dbReference>
<evidence type="ECO:0000313" key="1">
    <source>
        <dbReference type="EMBL" id="KZD41999.1"/>
    </source>
</evidence>
<dbReference type="RefSeq" id="WP_063220989.1">
    <property type="nucleotide sequence ID" value="NZ_CP091444.1"/>
</dbReference>
<evidence type="ECO:0000313" key="2">
    <source>
        <dbReference type="Proteomes" id="UP000076501"/>
    </source>
</evidence>
<proteinExistence type="predicted"/>
<gene>
    <name evidence="1" type="ORF">B4082_0122</name>
</gene>
<dbReference type="AlphaFoldDB" id="A0A164IX40"/>
<dbReference type="PATRIC" id="fig|1396.539.peg.2156"/>
<name>A0A164IX40_BACCE</name>
<reference evidence="1 2" key="1">
    <citation type="submission" date="2015-09" db="EMBL/GenBank/DDBJ databases">
        <title>Bacillus cereus food isolates.</title>
        <authorList>
            <person name="Boekhorst J."/>
        </authorList>
    </citation>
    <scope>NUCLEOTIDE SEQUENCE [LARGE SCALE GENOMIC DNA]</scope>
    <source>
        <strain evidence="1 2">B4082</strain>
    </source>
</reference>
<dbReference type="EMBL" id="LJKA01000001">
    <property type="protein sequence ID" value="KZD41999.1"/>
    <property type="molecule type" value="Genomic_DNA"/>
</dbReference>